<sequence length="506" mass="54851">MHVASPPPFSSSIESVEEPPIDIPIWGSSFAAKFEHLIAEFGSTVEDWESACAVAPDLKQRTLDQLADKGRRVIQSFCNRCSSLGHDQVQQEPQEPQELAETVVPKTPNAQTPPADSEPSSYDHPHVALELDETPSQASAPSLLSSPQSFLDDILVDDVRTAIVPSSQDEATPVAFTSLTAALRSLSPSLTIPSIPQHAPLTLSTPQSVHSFSTITTVPSTNAETVYVLLMMKPSPKFPSRKDGREQLCPLVLVSNIPAHSQEGTARDLLVLAHEPISKEDELPTELLTVVKDSPTMITLAPDGTVVDNDAADTIVFGFPPGSIVMTRPIEEEKGIVGKSREAAAGTLDSRLASTLEGKGFIEQTPFLPTIRKLEVGSTPWWRSQICRGDVGPVQASPIYAVCNKLTLSCYPRQHGRSSSTPGYWQGNARNVRRNRILRHFATCKQGIVAPELTAFAIACLKAAGPAKKATVHRTCPTFQFSLPPFRITETDDWNPLGDQQHVLSV</sequence>
<dbReference type="OrthoDB" id="2535817at2759"/>
<proteinExistence type="predicted"/>
<evidence type="ECO:0000313" key="1">
    <source>
        <dbReference type="EMBL" id="SCZ96874.1"/>
    </source>
</evidence>
<evidence type="ECO:0000313" key="2">
    <source>
        <dbReference type="Proteomes" id="UP000249723"/>
    </source>
</evidence>
<gene>
    <name evidence="1" type="ORF">BZ3500_MVSOF-1268-A1-R1_CHR4-1G06807</name>
</gene>
<keyword evidence="2" id="KW-1185">Reference proteome</keyword>
<dbReference type="AlphaFoldDB" id="A0A2X0LHC5"/>
<reference evidence="2" key="1">
    <citation type="submission" date="2016-10" db="EMBL/GenBank/DDBJ databases">
        <authorList>
            <person name="Jeantristanb JTB J.-T."/>
            <person name="Ricardo R."/>
        </authorList>
    </citation>
    <scope>NUCLEOTIDE SEQUENCE [LARGE SCALE GENOMIC DNA]</scope>
</reference>
<accession>A0A2X0LHC5</accession>
<name>A0A2X0LHC5_9BASI</name>
<organism evidence="1 2">
    <name type="scientific">Microbotryum saponariae</name>
    <dbReference type="NCBI Taxonomy" id="289078"/>
    <lineage>
        <taxon>Eukaryota</taxon>
        <taxon>Fungi</taxon>
        <taxon>Dikarya</taxon>
        <taxon>Basidiomycota</taxon>
        <taxon>Pucciniomycotina</taxon>
        <taxon>Microbotryomycetes</taxon>
        <taxon>Microbotryales</taxon>
        <taxon>Microbotryaceae</taxon>
        <taxon>Microbotryum</taxon>
    </lineage>
</organism>
<dbReference type="EMBL" id="FMWP01000091">
    <property type="protein sequence ID" value="SCZ96874.1"/>
    <property type="molecule type" value="Genomic_DNA"/>
</dbReference>
<dbReference type="Proteomes" id="UP000249723">
    <property type="component" value="Unassembled WGS sequence"/>
</dbReference>
<protein>
    <submittedName>
        <fullName evidence="1">BZ3500_MvSof-1268-A1-R1_Chr4-1g06807 protein</fullName>
    </submittedName>
</protein>